<dbReference type="InterPro" id="IPR008948">
    <property type="entry name" value="L-Aspartase-like"/>
</dbReference>
<organism evidence="3 4">
    <name type="scientific">Actinoallomurus vinaceus</name>
    <dbReference type="NCBI Taxonomy" id="1080074"/>
    <lineage>
        <taxon>Bacteria</taxon>
        <taxon>Bacillati</taxon>
        <taxon>Actinomycetota</taxon>
        <taxon>Actinomycetes</taxon>
        <taxon>Streptosporangiales</taxon>
        <taxon>Thermomonosporaceae</taxon>
        <taxon>Actinoallomurus</taxon>
    </lineage>
</organism>
<dbReference type="EMBL" id="BAABHK010000002">
    <property type="protein sequence ID" value="GAA4623592.1"/>
    <property type="molecule type" value="Genomic_DNA"/>
</dbReference>
<dbReference type="Proteomes" id="UP001501442">
    <property type="component" value="Unassembled WGS sequence"/>
</dbReference>
<gene>
    <name evidence="3" type="primary">hutH_1</name>
    <name evidence="3" type="ORF">GCM10023196_020360</name>
</gene>
<feature type="chain" id="PRO_5047516626" evidence="2">
    <location>
        <begin position="24"/>
        <end position="567"/>
    </location>
</feature>
<accession>A0ABP8U896</accession>
<evidence type="ECO:0000313" key="3">
    <source>
        <dbReference type="EMBL" id="GAA4623592.1"/>
    </source>
</evidence>
<proteinExistence type="predicted"/>
<dbReference type="Gene3D" id="1.10.275.10">
    <property type="entry name" value="Fumarase/aspartase (N-terminal domain)"/>
    <property type="match status" value="1"/>
</dbReference>
<evidence type="ECO:0000313" key="4">
    <source>
        <dbReference type="Proteomes" id="UP001501442"/>
    </source>
</evidence>
<sequence>MARRALVAVLASAMVVGTGQVAAAEPVRPDAPVRLVLDGSHLTVRDAYDVLDGRPVDVRLAGSAVAAMRRSRAGAIAALAKGARVYGWNQALGPLKDRPLDDRQQRRFQLNVLLSHAAGVGPALPDRVARLALILKANQMARGDEGVRPELPQRLLDLVNAGIAPVMPQIGSLGTGDLQPQAAAGLVAIGGPAPARYRGTEAPAARILAMAGLRRDFEFQQGEALPMISGSTVVAALFLDVMHRAEALADVAEGTFALFLEATRAEQSALDPRTHDERHIPEQSAIAARLRTLIRGTQWMTDRGRAQLDTALGQQPHPRVQDSVAVRAAPHIMAVLRRDLAADTVIVEREANSSTSNPLVFPTAGGYEFVMGGNWDGAMMGHAADSLNADLADLGVLSQELSGRLLSPRWSYGLPANLAGGEVGLNSGMVQVQTVAAALVPEMQAGAFPAGVLSRPVKDGQEDHNTMAMASVRHTDANVDRLATILAVQYLMTTQGIDLIRDKMAGLPLGQGTQALHDAVRRRVPKLIDDRWMSPDLQAATDMVNNGELRDAVRHAESTTSTSGKSA</sequence>
<dbReference type="Gene3D" id="1.20.200.10">
    <property type="entry name" value="Fumarase/aspartase (Central domain)"/>
    <property type="match status" value="1"/>
</dbReference>
<comment type="caution">
    <text evidence="3">The sequence shown here is derived from an EMBL/GenBank/DDBJ whole genome shotgun (WGS) entry which is preliminary data.</text>
</comment>
<dbReference type="InterPro" id="IPR024083">
    <property type="entry name" value="Fumarase/histidase_N"/>
</dbReference>
<dbReference type="PANTHER" id="PTHR10362">
    <property type="entry name" value="HISTIDINE AMMONIA-LYASE"/>
    <property type="match status" value="1"/>
</dbReference>
<evidence type="ECO:0000256" key="2">
    <source>
        <dbReference type="SAM" id="SignalP"/>
    </source>
</evidence>
<dbReference type="CDD" id="cd00332">
    <property type="entry name" value="PAL-HAL"/>
    <property type="match status" value="1"/>
</dbReference>
<evidence type="ECO:0000256" key="1">
    <source>
        <dbReference type="ARBA" id="ARBA00023239"/>
    </source>
</evidence>
<name>A0ABP8U896_9ACTN</name>
<feature type="signal peptide" evidence="2">
    <location>
        <begin position="1"/>
        <end position="23"/>
    </location>
</feature>
<protein>
    <submittedName>
        <fullName evidence="3">Histidine ammonia-lyase</fullName>
    </submittedName>
</protein>
<keyword evidence="4" id="KW-1185">Reference proteome</keyword>
<dbReference type="SUPFAM" id="SSF48557">
    <property type="entry name" value="L-aspartase-like"/>
    <property type="match status" value="1"/>
</dbReference>
<dbReference type="Pfam" id="PF00221">
    <property type="entry name" value="Lyase_aromatic"/>
    <property type="match status" value="1"/>
</dbReference>
<dbReference type="RefSeq" id="WP_345430417.1">
    <property type="nucleotide sequence ID" value="NZ_BAABHK010000002.1"/>
</dbReference>
<keyword evidence="1" id="KW-0456">Lyase</keyword>
<reference evidence="4" key="1">
    <citation type="journal article" date="2019" name="Int. J. Syst. Evol. Microbiol.">
        <title>The Global Catalogue of Microorganisms (GCM) 10K type strain sequencing project: providing services to taxonomists for standard genome sequencing and annotation.</title>
        <authorList>
            <consortium name="The Broad Institute Genomics Platform"/>
            <consortium name="The Broad Institute Genome Sequencing Center for Infectious Disease"/>
            <person name="Wu L."/>
            <person name="Ma J."/>
        </authorList>
    </citation>
    <scope>NUCLEOTIDE SEQUENCE [LARGE SCALE GENOMIC DNA]</scope>
    <source>
        <strain evidence="4">JCM 17939</strain>
    </source>
</reference>
<keyword evidence="2" id="KW-0732">Signal</keyword>
<dbReference type="InterPro" id="IPR001106">
    <property type="entry name" value="Aromatic_Lyase"/>
</dbReference>